<evidence type="ECO:0000313" key="2">
    <source>
        <dbReference type="Proteomes" id="UP000494161"/>
    </source>
</evidence>
<dbReference type="EMBL" id="CADILJ010000080">
    <property type="protein sequence ID" value="CAB3957272.1"/>
    <property type="molecule type" value="Genomic_DNA"/>
</dbReference>
<sequence length="412" mass="42436">MPRNGTGGYSLPNNSWNPAVNGNAATAADWQTLANDIQAAIQQSVSSDGQTPMTGSLKMGGYAITQLGAPTGTGQSLRWEQLIKGSDIASASLITIPNEGSLFDVTGTTTINTLDGSAPGRTVTLRFTGTVTLTNSASLVLPNGKNLIAYPNETYVFCQVTPGVWQFCGGTFMLPSKFRQGGVITTTTNTATVAAGAWRSSANDTNLVLTSAMTKTLQTSGAWAAGSGNNGLFSGAAAVSTWYHVFVIRNTTTGAVDVGFDTSPTAANIPSGYVAYRRVGAIFNQAGGTIRSFLQDGNLFRNTAPIINLNNNGLGAPNTVVVSCPTGVRCLANLTAVVATQATYGTAFVYATDESDRTSDSVASAFGGAGFLTAGHISVLTNTSAQVMMRGTGSIPSGAFLSTNSYVDFIGD</sequence>
<gene>
    <name evidence="1" type="ORF">LMG7053_05238</name>
</gene>
<name>A0ABM8M3W0_9BURK</name>
<organism evidence="1 2">
    <name type="scientific">Achromobacter ruhlandii</name>
    <dbReference type="NCBI Taxonomy" id="72557"/>
    <lineage>
        <taxon>Bacteria</taxon>
        <taxon>Pseudomonadati</taxon>
        <taxon>Pseudomonadota</taxon>
        <taxon>Betaproteobacteria</taxon>
        <taxon>Burkholderiales</taxon>
        <taxon>Alcaligenaceae</taxon>
        <taxon>Achromobacter</taxon>
    </lineage>
</organism>
<dbReference type="Proteomes" id="UP000494161">
    <property type="component" value="Unassembled WGS sequence"/>
</dbReference>
<keyword evidence="2" id="KW-1185">Reference proteome</keyword>
<comment type="caution">
    <text evidence="1">The sequence shown here is derived from an EMBL/GenBank/DDBJ whole genome shotgun (WGS) entry which is preliminary data.</text>
</comment>
<dbReference type="RefSeq" id="WP_157130053.1">
    <property type="nucleotide sequence ID" value="NZ_CADILJ010000080.1"/>
</dbReference>
<protein>
    <recommendedName>
        <fullName evidence="3">Phage tail protein</fullName>
    </recommendedName>
</protein>
<evidence type="ECO:0000313" key="1">
    <source>
        <dbReference type="EMBL" id="CAB3957272.1"/>
    </source>
</evidence>
<evidence type="ECO:0008006" key="3">
    <source>
        <dbReference type="Google" id="ProtNLM"/>
    </source>
</evidence>
<reference evidence="1 2" key="1">
    <citation type="submission" date="2020-04" db="EMBL/GenBank/DDBJ databases">
        <authorList>
            <person name="De Canck E."/>
        </authorList>
    </citation>
    <scope>NUCLEOTIDE SEQUENCE [LARGE SCALE GENOMIC DNA]</scope>
    <source>
        <strain evidence="1 2">LMG 7053</strain>
    </source>
</reference>
<accession>A0ABM8M3W0</accession>
<dbReference type="GeneID" id="55563845"/>
<proteinExistence type="predicted"/>